<dbReference type="KEGG" id="fmg:HYN48_03835"/>
<name>A0A2S0RB61_9FLAO</name>
<protein>
    <recommendedName>
        <fullName evidence="3">Lipoprotein</fullName>
    </recommendedName>
</protein>
<evidence type="ECO:0000313" key="2">
    <source>
        <dbReference type="Proteomes" id="UP000244193"/>
    </source>
</evidence>
<dbReference type="EMBL" id="CP028811">
    <property type="protein sequence ID" value="AWA29287.1"/>
    <property type="molecule type" value="Genomic_DNA"/>
</dbReference>
<dbReference type="Proteomes" id="UP000244193">
    <property type="component" value="Chromosome"/>
</dbReference>
<evidence type="ECO:0008006" key="3">
    <source>
        <dbReference type="Google" id="ProtNLM"/>
    </source>
</evidence>
<keyword evidence="2" id="KW-1185">Reference proteome</keyword>
<gene>
    <name evidence="1" type="ORF">HYN48_03835</name>
</gene>
<organism evidence="1 2">
    <name type="scientific">Flavobacterium magnum</name>
    <dbReference type="NCBI Taxonomy" id="2162713"/>
    <lineage>
        <taxon>Bacteria</taxon>
        <taxon>Pseudomonadati</taxon>
        <taxon>Bacteroidota</taxon>
        <taxon>Flavobacteriia</taxon>
        <taxon>Flavobacteriales</taxon>
        <taxon>Flavobacteriaceae</taxon>
        <taxon>Flavobacterium</taxon>
    </lineage>
</organism>
<accession>A0A2S0RB61</accession>
<dbReference type="AlphaFoldDB" id="A0A2S0RB61"/>
<dbReference type="PROSITE" id="PS51257">
    <property type="entry name" value="PROKAR_LIPOPROTEIN"/>
    <property type="match status" value="1"/>
</dbReference>
<evidence type="ECO:0000313" key="1">
    <source>
        <dbReference type="EMBL" id="AWA29287.1"/>
    </source>
</evidence>
<reference evidence="1 2" key="1">
    <citation type="submission" date="2018-04" db="EMBL/GenBank/DDBJ databases">
        <title>Genome sequencing of Flavobacterium sp. HYN0048.</title>
        <authorList>
            <person name="Yi H."/>
            <person name="Baek C."/>
        </authorList>
    </citation>
    <scope>NUCLEOTIDE SEQUENCE [LARGE SCALE GENOMIC DNA]</scope>
    <source>
        <strain evidence="1 2">HYN0048</strain>
    </source>
</reference>
<proteinExistence type="predicted"/>
<sequence length="170" mass="20040">MFHVERQLRMLMNKGIAIIFALLLTVSCASRYKTVINDYVVLPEGKEVVGVKSGLHAFIFETLTKPTSFQAFLAERYPVDNFRAPEFWVTIDGSRYKILVYDNNELEKYFRVSEFIQTHFDTDPDNSNRPKFIAISMINEYNEDCLEERSLYYNVAVNFLKTLKQDYYKR</sequence>